<dbReference type="InterPro" id="IPR005198">
    <property type="entry name" value="Glyco_hydro_76"/>
</dbReference>
<dbReference type="AlphaFoldDB" id="A0A369PYW3"/>
<keyword evidence="1" id="KW-0378">Hydrolase</keyword>
<gene>
    <name evidence="1" type="ORF">DU508_13885</name>
</gene>
<name>A0A369PYW3_9SPHI</name>
<dbReference type="InterPro" id="IPR008928">
    <property type="entry name" value="6-hairpin_glycosidase_sf"/>
</dbReference>
<dbReference type="GO" id="GO:0005975">
    <property type="term" value="P:carbohydrate metabolic process"/>
    <property type="evidence" value="ECO:0007669"/>
    <property type="project" value="InterPro"/>
</dbReference>
<accession>A0A369PYW3</accession>
<protein>
    <submittedName>
        <fullName evidence="1">Hydrolase</fullName>
    </submittedName>
</protein>
<dbReference type="Proteomes" id="UP000253961">
    <property type="component" value="Unassembled WGS sequence"/>
</dbReference>
<dbReference type="RefSeq" id="WP_115403410.1">
    <property type="nucleotide sequence ID" value="NZ_QPKV01000005.1"/>
</dbReference>
<dbReference type="InterPro" id="IPR053169">
    <property type="entry name" value="MUG_Protein"/>
</dbReference>
<dbReference type="GO" id="GO:0016787">
    <property type="term" value="F:hydrolase activity"/>
    <property type="evidence" value="ECO:0007669"/>
    <property type="project" value="UniProtKB-KW"/>
</dbReference>
<comment type="caution">
    <text evidence="1">The sequence shown here is derived from an EMBL/GenBank/DDBJ whole genome shotgun (WGS) entry which is preliminary data.</text>
</comment>
<proteinExistence type="predicted"/>
<dbReference type="InterPro" id="IPR014512">
    <property type="entry name" value="O_gly_hydro"/>
</dbReference>
<dbReference type="SUPFAM" id="SSF48208">
    <property type="entry name" value="Six-hairpin glycosidases"/>
    <property type="match status" value="1"/>
</dbReference>
<evidence type="ECO:0000313" key="1">
    <source>
        <dbReference type="EMBL" id="RDC55946.1"/>
    </source>
</evidence>
<dbReference type="Gene3D" id="1.50.10.20">
    <property type="match status" value="1"/>
</dbReference>
<dbReference type="PANTHER" id="PTHR47791:SF4">
    <property type="entry name" value="(PUTATIVE SECRETED PROTEIN)-RELATED"/>
    <property type="match status" value="1"/>
</dbReference>
<dbReference type="OrthoDB" id="2505409at2"/>
<keyword evidence="2" id="KW-1185">Reference proteome</keyword>
<evidence type="ECO:0000313" key="2">
    <source>
        <dbReference type="Proteomes" id="UP000253961"/>
    </source>
</evidence>
<sequence>MKYLHIIFGLIISVNSYAQKLKSNDIYKARAETMFQKVWDHYRLKQYPGLFAENYPSGNKVDLNYFQGSGVKEKEVSFLWPFSGMFSAANVLIKFPDLKKKYENYLDTLKNGVWSYRDTTRRPIGYQAYPAALEKSDRYYDDNALVCIDYLESYLNTNDPAYITKAKEVFNFIISGWDEKLDGGVYWVEGHKDQKPACTNGMATLAALKLYQCSKDSLYLDWGKRFYNWMYARLRNPQGIYYNDVKMDGKPNEVYYTYNSGSMLEASVLLYHFTNDVKYIKEAEIIASSTFSFFSSIDKQGKRVFKIDLPWFVTVLFRGYEALYKVNQDPRFINAIVSHLDDAWEKSSDSLGFLSAKWATDKEAKAKPKWLLDQACIAELYGRISLLKIRH</sequence>
<reference evidence="1 2" key="1">
    <citation type="submission" date="2018-07" db="EMBL/GenBank/DDBJ databases">
        <title>Pedobacter sp. nov., isolated from soil.</title>
        <authorList>
            <person name="Zhou L.Y."/>
            <person name="Du Z.J."/>
        </authorList>
    </citation>
    <scope>NUCLEOTIDE SEQUENCE [LARGE SCALE GENOMIC DNA]</scope>
    <source>
        <strain evidence="1 2">JDX94</strain>
    </source>
</reference>
<dbReference type="EMBL" id="QPKV01000005">
    <property type="protein sequence ID" value="RDC55946.1"/>
    <property type="molecule type" value="Genomic_DNA"/>
</dbReference>
<dbReference type="Pfam" id="PF03663">
    <property type="entry name" value="Glyco_hydro_76"/>
    <property type="match status" value="1"/>
</dbReference>
<organism evidence="1 2">
    <name type="scientific">Pedobacter chinensis</name>
    <dbReference type="NCBI Taxonomy" id="2282421"/>
    <lineage>
        <taxon>Bacteria</taxon>
        <taxon>Pseudomonadati</taxon>
        <taxon>Bacteroidota</taxon>
        <taxon>Sphingobacteriia</taxon>
        <taxon>Sphingobacteriales</taxon>
        <taxon>Sphingobacteriaceae</taxon>
        <taxon>Pedobacter</taxon>
    </lineage>
</organism>
<dbReference type="PIRSF" id="PIRSF021505">
    <property type="entry name" value="O_gly_hdrol"/>
    <property type="match status" value="1"/>
</dbReference>
<dbReference type="PANTHER" id="PTHR47791">
    <property type="entry name" value="MEIOTICALLY UP-REGULATED GENE 191 PROTEIN"/>
    <property type="match status" value="1"/>
</dbReference>